<dbReference type="EMBL" id="CP094929">
    <property type="protein sequence ID" value="UOM51417.1"/>
    <property type="molecule type" value="Genomic_DNA"/>
</dbReference>
<organism evidence="1 2">
    <name type="scientific">Sphaerochaeta associata</name>
    <dbReference type="NCBI Taxonomy" id="1129264"/>
    <lineage>
        <taxon>Bacteria</taxon>
        <taxon>Pseudomonadati</taxon>
        <taxon>Spirochaetota</taxon>
        <taxon>Spirochaetia</taxon>
        <taxon>Spirochaetales</taxon>
        <taxon>Sphaerochaetaceae</taxon>
        <taxon>Sphaerochaeta</taxon>
    </lineage>
</organism>
<sequence length="64" mass="7665">MLHYDVRVKLEAPFDYCRIFHLPDNPKIASYTRLLWYGYDEEGPSVYRQDPKTGEVVRIDFLRA</sequence>
<evidence type="ECO:0000313" key="2">
    <source>
        <dbReference type="Proteomes" id="UP000829708"/>
    </source>
</evidence>
<protein>
    <submittedName>
        <fullName evidence="1">Uncharacterized protein</fullName>
    </submittedName>
</protein>
<dbReference type="Proteomes" id="UP000829708">
    <property type="component" value="Chromosome"/>
</dbReference>
<dbReference type="RefSeq" id="WP_244772786.1">
    <property type="nucleotide sequence ID" value="NZ_CP094929.1"/>
</dbReference>
<accession>A0ABY4DEQ3</accession>
<reference evidence="2" key="1">
    <citation type="journal article" date="2024" name="J Bioinform Genom">
        <title>Complete genome sequence of the type strain bacterium Sphaerochaeta associata GLS2t (VKM B-2742)t.</title>
        <authorList>
            <person name="Troshina O.Y."/>
            <person name="Tepeeva A.N."/>
            <person name="Arzamasceva V.O."/>
            <person name="Whitman W.B."/>
            <person name="Varghese N."/>
            <person name="Shapiro N."/>
            <person name="Woyke T."/>
            <person name="Kripides N.C."/>
            <person name="Vasilenko O.V."/>
        </authorList>
    </citation>
    <scope>NUCLEOTIDE SEQUENCE [LARGE SCALE GENOMIC DNA]</scope>
    <source>
        <strain evidence="2">GLS2T</strain>
    </source>
</reference>
<name>A0ABY4DEQ3_9SPIR</name>
<evidence type="ECO:0000313" key="1">
    <source>
        <dbReference type="EMBL" id="UOM51417.1"/>
    </source>
</evidence>
<gene>
    <name evidence="1" type="ORF">MUG09_01350</name>
</gene>
<keyword evidence="2" id="KW-1185">Reference proteome</keyword>
<proteinExistence type="predicted"/>